<proteinExistence type="inferred from homology"/>
<evidence type="ECO:0000256" key="1">
    <source>
        <dbReference type="ARBA" id="ARBA00004170"/>
    </source>
</evidence>
<keyword evidence="4" id="KW-0813">Transport</keyword>
<keyword evidence="12" id="KW-1185">Reference proteome</keyword>
<dbReference type="SUPFAM" id="SSF52025">
    <property type="entry name" value="PA domain"/>
    <property type="match status" value="1"/>
</dbReference>
<dbReference type="GO" id="GO:0006886">
    <property type="term" value="P:intracellular protein transport"/>
    <property type="evidence" value="ECO:0007669"/>
    <property type="project" value="TreeGrafter"/>
</dbReference>
<feature type="compositionally biased region" description="Basic and acidic residues" evidence="7">
    <location>
        <begin position="338"/>
        <end position="350"/>
    </location>
</feature>
<evidence type="ECO:0000313" key="11">
    <source>
        <dbReference type="EMBL" id="RKF63557.1"/>
    </source>
</evidence>
<dbReference type="OrthoDB" id="10258141at2759"/>
<dbReference type="SUPFAM" id="SSF53187">
    <property type="entry name" value="Zn-dependent exopeptidases"/>
    <property type="match status" value="1"/>
</dbReference>
<dbReference type="InterPro" id="IPR003137">
    <property type="entry name" value="PA_domain"/>
</dbReference>
<evidence type="ECO:0000256" key="6">
    <source>
        <dbReference type="ARBA" id="ARBA00023136"/>
    </source>
</evidence>
<comment type="similarity">
    <text evidence="3">Belongs to the VPS35 family.</text>
</comment>
<dbReference type="Gene3D" id="3.40.630.10">
    <property type="entry name" value="Zn peptidases"/>
    <property type="match status" value="1"/>
</dbReference>
<dbReference type="CDD" id="cd08022">
    <property type="entry name" value="M28_PSMA_like"/>
    <property type="match status" value="1"/>
</dbReference>
<dbReference type="InterPro" id="IPR005378">
    <property type="entry name" value="Vps35"/>
</dbReference>
<dbReference type="InterPro" id="IPR007365">
    <property type="entry name" value="TFR-like_dimer_dom"/>
</dbReference>
<dbReference type="Pfam" id="PF02225">
    <property type="entry name" value="PA"/>
    <property type="match status" value="1"/>
</dbReference>
<evidence type="ECO:0000259" key="8">
    <source>
        <dbReference type="Pfam" id="PF02225"/>
    </source>
</evidence>
<dbReference type="STRING" id="212602.A0A420I1N3"/>
<evidence type="ECO:0000259" key="10">
    <source>
        <dbReference type="Pfam" id="PF04389"/>
    </source>
</evidence>
<evidence type="ECO:0000256" key="4">
    <source>
        <dbReference type="ARBA" id="ARBA00022448"/>
    </source>
</evidence>
<dbReference type="FunFam" id="1.25.40.660:FF:000002">
    <property type="entry name" value="Vacuolar protein sorting-associated protein 35"/>
    <property type="match status" value="1"/>
</dbReference>
<comment type="caution">
    <text evidence="11">The sequence shown here is derived from an EMBL/GenBank/DDBJ whole genome shotgun (WGS) entry which is preliminary data.</text>
</comment>
<name>A0A420I1N3_9PEZI</name>
<feature type="domain" description="Peptidase M28" evidence="10">
    <location>
        <begin position="1224"/>
        <end position="1394"/>
    </location>
</feature>
<dbReference type="GO" id="GO:0042147">
    <property type="term" value="P:retrograde transport, endosome to Golgi"/>
    <property type="evidence" value="ECO:0007669"/>
    <property type="project" value="InterPro"/>
</dbReference>
<feature type="domain" description="PA" evidence="8">
    <location>
        <begin position="1037"/>
        <end position="1123"/>
    </location>
</feature>
<dbReference type="GO" id="GO:0030906">
    <property type="term" value="C:retromer, cargo-selective complex"/>
    <property type="evidence" value="ECO:0007669"/>
    <property type="project" value="InterPro"/>
</dbReference>
<dbReference type="Proteomes" id="UP000286134">
    <property type="component" value="Unassembled WGS sequence"/>
</dbReference>
<dbReference type="PANTHER" id="PTHR11099:SF0">
    <property type="entry name" value="VACUOLAR PROTEIN SORTING-ASSOCIATED PROTEIN 35"/>
    <property type="match status" value="1"/>
</dbReference>
<comment type="subcellular location">
    <subcellularLocation>
        <location evidence="1">Membrane</location>
        <topology evidence="1">Peripheral membrane protein</topology>
    </subcellularLocation>
</comment>
<reference evidence="11 12" key="1">
    <citation type="journal article" date="2018" name="BMC Genomics">
        <title>Comparative genome analyses reveal sequence features reflecting distinct modes of host-adaptation between dicot and monocot powdery mildew.</title>
        <authorList>
            <person name="Wu Y."/>
            <person name="Ma X."/>
            <person name="Pan Z."/>
            <person name="Kale S.D."/>
            <person name="Song Y."/>
            <person name="King H."/>
            <person name="Zhang Q."/>
            <person name="Presley C."/>
            <person name="Deng X."/>
            <person name="Wei C.I."/>
            <person name="Xiao S."/>
        </authorList>
    </citation>
    <scope>NUCLEOTIDE SEQUENCE [LARGE SCALE GENOMIC DNA]</scope>
    <source>
        <strain evidence="11">UMSG2</strain>
    </source>
</reference>
<protein>
    <submittedName>
        <fullName evidence="11">Vacuolar protein sorting-associated protein 35</fullName>
    </submittedName>
</protein>
<dbReference type="FunFam" id="3.40.630.10:FF:000101">
    <property type="entry name" value="N-acetylated alpha-linked acidic dipeptidase like 1"/>
    <property type="match status" value="1"/>
</dbReference>
<evidence type="ECO:0000256" key="3">
    <source>
        <dbReference type="ARBA" id="ARBA00006536"/>
    </source>
</evidence>
<accession>A0A420I1N3</accession>
<evidence type="ECO:0000256" key="5">
    <source>
        <dbReference type="ARBA" id="ARBA00022927"/>
    </source>
</evidence>
<dbReference type="GO" id="GO:0005770">
    <property type="term" value="C:late endosome"/>
    <property type="evidence" value="ECO:0007669"/>
    <property type="project" value="TreeGrafter"/>
</dbReference>
<dbReference type="SUPFAM" id="SSF47672">
    <property type="entry name" value="Transferrin receptor-like dimerisation domain"/>
    <property type="match status" value="1"/>
</dbReference>
<dbReference type="GO" id="GO:0005829">
    <property type="term" value="C:cytosol"/>
    <property type="evidence" value="ECO:0007669"/>
    <property type="project" value="GOC"/>
</dbReference>
<dbReference type="InterPro" id="IPR007484">
    <property type="entry name" value="Peptidase_M28"/>
</dbReference>
<organism evidence="11 12">
    <name type="scientific">Erysiphe neolycopersici</name>
    <dbReference type="NCBI Taxonomy" id="212602"/>
    <lineage>
        <taxon>Eukaryota</taxon>
        <taxon>Fungi</taxon>
        <taxon>Dikarya</taxon>
        <taxon>Ascomycota</taxon>
        <taxon>Pezizomycotina</taxon>
        <taxon>Leotiomycetes</taxon>
        <taxon>Erysiphales</taxon>
        <taxon>Erysiphaceae</taxon>
        <taxon>Erysiphe</taxon>
    </lineage>
</organism>
<dbReference type="Gene3D" id="3.50.30.30">
    <property type="match status" value="1"/>
</dbReference>
<dbReference type="Pfam" id="PF03635">
    <property type="entry name" value="Vps35"/>
    <property type="match status" value="1"/>
</dbReference>
<feature type="domain" description="Transferrin receptor-like dimerisation" evidence="9">
    <location>
        <begin position="1476"/>
        <end position="1601"/>
    </location>
</feature>
<dbReference type="InterPro" id="IPR046450">
    <property type="entry name" value="PA_dom_sf"/>
</dbReference>
<evidence type="ECO:0000256" key="2">
    <source>
        <dbReference type="ARBA" id="ARBA00005634"/>
    </source>
</evidence>
<sequence>MANPSAVEDQTRLLEEALVVVRQQTHLMRKCLETPVSELRTSSLGPKQYYELYMAVFDALRHLSVYLKDLHPVNHLADLYELVQYAGNIIPRLYLMITVGTVYMSIEDAPVKEIMKDMMEMSRGVQHPVRGLFLRYYISGQAREHLPVGRGDGPQGNLQDSISFTLTNFVEMNKLWVRLQHQGHSRERELRTQERKELQLLVGSNLVRLSQLVDLETYSNAILQPLLEQVVQCRDVLAQEYLLEVITQVFPDEYHLHTLDQFLAAVSRLNSNVNIKVIVISLMDRLSSYATRESNSPPQKYLEKLEQEALVKLLEKVRLNQDQKSGKETPFSSNDEQAIGHHEDSLKDDNTEKEESEQATSESTNGTSNAENNVGRGIPDNIKLYEVFFDQVVNLVNAQHLTIQDTTALLVSLINLALNINRDRLDYVDQVLDYANQKVRQHANSADLHSQEAQKNLLNLLLAPMSSYVSIFTALSLPNFIPLFNSQVYSIRRAVAAEVAQNLQQNLTKISTLPQLECVLMILKVIIKEGNQQPAGYPGVQQRKTIETDETLEEQGWLARIVHLIHSDDNDTQYKLLQMTKKVYAEGNERIKFTTPSLITSSMKLARRYKASEHYNETWKSQSSALYKLMHSLLSNLYSRVPTSAELCLRFFVACGQIADQTNAEEISYEFFAQAFTIYEEAISDSRAQFQAVCVIAGALHETRNFGKENYDTLITKCALHGSKLLKKPDQCRAVYLASHLWWAVPITAKGETEDEKNKLYRDGKRVLECLQRALRVADACMDTAVSVELFVEILNRYVYYFDQQNEAYESIPIPSYEEAIESSTSQIHLLPYDADHRELLGHESEPREYRFRLQQEQRSPNFEDQLDESEHEAFLGQDCNNWIQRLSEEDDVGREIHELELEEPTSCATRRVQRMAGQVFDPESVRIHVQSLVDENQIRENLKLLTKADHMAGTKGGYVLAQYISEFFKKNLLDDVRFEEFEVYLNYPKVGGRKVEILNESGDVIWSAKIDEDPVYTQPPRQQTMVFHGHSKTGDVTGPLVYANYGTMDDFKLLNVTGINTNGAIAIIRQSGNQRDSGLKIKAAELAGFSGCLIYSDPSDNGFVLGKVAPEGRYIPEGGAQRDGVSLVNQIVGDVLTPGWASIPGAKRISKEKNSALVNIPSLPLSWGDARNLLTAIEGFGQITPEGWKGGIPNVKYWTGNISSPRVRLLNDQDEVQKQPIWNVLGKINGVEQKEKSVIIGNHRDAWHYGAADPGSGTAVMMEVVRIFGDLVHRGWRPLRTIEFASWDAEEYNLIGSTEWVEDNIENLRRNAYAYLNVGSAVTGSDFRASGSPVFTKSVIEVLKRTSDPLRNKTMIQLWQEKGRKIDGLGVNSDYVAFQDMAGTSSLDMKFSGEFYPRNSAFDNFEWMDTVGDPGFVYHKILAQIWALLILEYADKLVLPFDMSAYSSSLTQWALNLNRWVEEKIKKENGSSKWSIEPLREAVLQFASDSRRFIKWEEEWNSIVYGSGGGYETAVLAEHRKSHNNRMANFETHLLDLEEGGGLPNRTQFKHIIFGPQQWSINGDDFFPAIRDAVDAQDWDLAQKQVEKAATLIKKASKKLVGNT</sequence>
<dbReference type="InterPro" id="IPR042491">
    <property type="entry name" value="Vps35_C"/>
</dbReference>
<dbReference type="InterPro" id="IPR036757">
    <property type="entry name" value="TFR-like_dimer_dom_sf"/>
</dbReference>
<dbReference type="Pfam" id="PF04253">
    <property type="entry name" value="TFR_dimer"/>
    <property type="match status" value="1"/>
</dbReference>
<dbReference type="Gene3D" id="1.25.40.660">
    <property type="entry name" value="Vacuolar protein sorting-associated protein 35, helical subcomplex Vps35-C"/>
    <property type="match status" value="1"/>
</dbReference>
<comment type="similarity">
    <text evidence="2">Belongs to the peptidase M28 family. M28B subfamily.</text>
</comment>
<feature type="region of interest" description="Disordered" evidence="7">
    <location>
        <begin position="322"/>
        <end position="374"/>
    </location>
</feature>
<feature type="compositionally biased region" description="Polar residues" evidence="7">
    <location>
        <begin position="358"/>
        <end position="372"/>
    </location>
</feature>
<evidence type="ECO:0000313" key="12">
    <source>
        <dbReference type="Proteomes" id="UP000286134"/>
    </source>
</evidence>
<evidence type="ECO:0000259" key="9">
    <source>
        <dbReference type="Pfam" id="PF04253"/>
    </source>
</evidence>
<dbReference type="EMBL" id="MCFK01002485">
    <property type="protein sequence ID" value="RKF63557.1"/>
    <property type="molecule type" value="Genomic_DNA"/>
</dbReference>
<keyword evidence="6" id="KW-0472">Membrane</keyword>
<dbReference type="PANTHER" id="PTHR11099">
    <property type="entry name" value="VACUOLAR SORTING PROTEIN 35"/>
    <property type="match status" value="1"/>
</dbReference>
<gene>
    <name evidence="11" type="ORF">OnM2_024062</name>
</gene>
<dbReference type="Gene3D" id="1.20.930.40">
    <property type="entry name" value="Transferrin receptor-like, dimerisation domain"/>
    <property type="match status" value="1"/>
</dbReference>
<dbReference type="CDD" id="cd02121">
    <property type="entry name" value="PA_GCPII_like"/>
    <property type="match status" value="1"/>
</dbReference>
<keyword evidence="5" id="KW-0653">Protein transport</keyword>
<evidence type="ECO:0000256" key="7">
    <source>
        <dbReference type="SAM" id="MobiDB-lite"/>
    </source>
</evidence>
<dbReference type="Pfam" id="PF04389">
    <property type="entry name" value="Peptidase_M28"/>
    <property type="match status" value="1"/>
</dbReference>